<dbReference type="InterPro" id="IPR050411">
    <property type="entry name" value="AlphaKG_dependent_hydroxylases"/>
</dbReference>
<dbReference type="InterPro" id="IPR053503">
    <property type="entry name" value="Clavaminate_Synthase"/>
</dbReference>
<dbReference type="RefSeq" id="WP_037308911.1">
    <property type="nucleotide sequence ID" value="NZ_CALJZO010000087.1"/>
</dbReference>
<evidence type="ECO:0000313" key="11">
    <source>
        <dbReference type="Proteomes" id="UP000030848"/>
    </source>
</evidence>
<dbReference type="OrthoDB" id="3872700at2"/>
<dbReference type="GO" id="GO:0017000">
    <property type="term" value="P:antibiotic biosynthetic process"/>
    <property type="evidence" value="ECO:0007669"/>
    <property type="project" value="UniProtKB-KW"/>
</dbReference>
<evidence type="ECO:0000256" key="8">
    <source>
        <dbReference type="PIRSR" id="PIRSR019543-2"/>
    </source>
</evidence>
<dbReference type="GO" id="GO:0016491">
    <property type="term" value="F:oxidoreductase activity"/>
    <property type="evidence" value="ECO:0007669"/>
    <property type="project" value="UniProtKB-KW"/>
</dbReference>
<feature type="binding site" evidence="7">
    <location>
        <position position="176"/>
    </location>
    <ligand>
        <name>2-oxoglutarate</name>
        <dbReference type="ChEBI" id="CHEBI:16810"/>
    </ligand>
</feature>
<dbReference type="GO" id="GO:0005506">
    <property type="term" value="F:iron ion binding"/>
    <property type="evidence" value="ECO:0007669"/>
    <property type="project" value="InterPro"/>
</dbReference>
<name>A0A837D8Y0_9PSEU</name>
<evidence type="ECO:0000313" key="10">
    <source>
        <dbReference type="EMBL" id="KHF44097.1"/>
    </source>
</evidence>
<feature type="domain" description="TauD/TfdA-like" evidence="9">
    <location>
        <begin position="105"/>
        <end position="305"/>
    </location>
</feature>
<protein>
    <submittedName>
        <fullName evidence="10">Clavaminate synthase</fullName>
    </submittedName>
</protein>
<dbReference type="PANTHER" id="PTHR10696">
    <property type="entry name" value="GAMMA-BUTYROBETAINE HYDROXYLASE-RELATED"/>
    <property type="match status" value="1"/>
</dbReference>
<sequence length="327" mass="36754">MTTTAESPVIDCSEHHDLLNELRATLPSVPRRDLKAYFAAALEASKRLPADLVRRLTDFRDNGNEDGYLLLRGLPREADLPETPNSTPAPVDRPLLASEAWLALVGRVLGLPTGYHELRFGTVYHDIYPSPGAHYLSSETSETLLEFHTEMTYHQHQPQYVMLACSRSDHENKAATLVASIRRAIQLIDEKTKSRLMDRPIPCNVDVSFRGDDPELKKGPPARVCVLSGDPEDPMLGYDRELLAPDNAEDEQALSVLSKALDEVTKPVKLSPGDLLIVDNYRTTHARTPFKPRWDGRDRWLHRMYIRVPERMSGTGEAGDVVKFVPR</sequence>
<dbReference type="Pfam" id="PF02668">
    <property type="entry name" value="TauD"/>
    <property type="match status" value="1"/>
</dbReference>
<dbReference type="InterPro" id="IPR014503">
    <property type="entry name" value="Clavaminate_syn-like"/>
</dbReference>
<evidence type="ECO:0000256" key="1">
    <source>
        <dbReference type="ARBA" id="ARBA00001954"/>
    </source>
</evidence>
<feature type="binding site" evidence="8">
    <location>
        <position position="150"/>
    </location>
    <ligand>
        <name>Fe cation</name>
        <dbReference type="ChEBI" id="CHEBI:24875"/>
    </ligand>
</feature>
<gene>
    <name evidence="10" type="ORF">MINT15_09790</name>
</gene>
<dbReference type="InterPro" id="IPR042098">
    <property type="entry name" value="TauD-like_sf"/>
</dbReference>
<evidence type="ECO:0000256" key="6">
    <source>
        <dbReference type="ARBA" id="ARBA00023194"/>
    </source>
</evidence>
<comment type="caution">
    <text evidence="10">The sequence shown here is derived from an EMBL/GenBank/DDBJ whole genome shotgun (WGS) entry which is preliminary data.</text>
</comment>
<keyword evidence="5 8" id="KW-0408">Iron</keyword>
<evidence type="ECO:0000256" key="7">
    <source>
        <dbReference type="PIRSR" id="PIRSR019543-1"/>
    </source>
</evidence>
<feature type="binding site" evidence="7">
    <location>
        <position position="303"/>
    </location>
    <ligand>
        <name>2-oxoglutarate</name>
        <dbReference type="ChEBI" id="CHEBI:16810"/>
    </ligand>
</feature>
<comment type="similarity">
    <text evidence="2">Belongs to the clavaminate synthase family.</text>
</comment>
<proteinExistence type="inferred from homology"/>
<evidence type="ECO:0000256" key="3">
    <source>
        <dbReference type="ARBA" id="ARBA00022723"/>
    </source>
</evidence>
<dbReference type="Proteomes" id="UP000030848">
    <property type="component" value="Unassembled WGS sequence"/>
</dbReference>
<reference evidence="10 11" key="1">
    <citation type="submission" date="2014-10" db="EMBL/GenBank/DDBJ databases">
        <title>Genome sequence of Micropolyspora internatus JCM3315.</title>
        <authorList>
            <person name="Shin S.-K."/>
            <person name="Yi H."/>
        </authorList>
    </citation>
    <scope>NUCLEOTIDE SEQUENCE [LARGE SCALE GENOMIC DNA]</scope>
    <source>
        <strain evidence="10 11">JCM 3315</strain>
    </source>
</reference>
<keyword evidence="3 8" id="KW-0479">Metal-binding</keyword>
<keyword evidence="4" id="KW-0560">Oxidoreductase</keyword>
<dbReference type="NCBIfam" id="NF043003">
    <property type="entry name" value="ClavSyn_CS1"/>
    <property type="match status" value="1"/>
</dbReference>
<feature type="binding site" evidence="8">
    <location>
        <position position="285"/>
    </location>
    <ligand>
        <name>Fe cation</name>
        <dbReference type="ChEBI" id="CHEBI:24875"/>
    </ligand>
</feature>
<keyword evidence="6" id="KW-0045">Antibiotic biosynthesis</keyword>
<evidence type="ECO:0000256" key="2">
    <source>
        <dbReference type="ARBA" id="ARBA00008425"/>
    </source>
</evidence>
<feature type="binding site" evidence="8">
    <location>
        <position position="148"/>
    </location>
    <ligand>
        <name>Fe cation</name>
        <dbReference type="ChEBI" id="CHEBI:24875"/>
    </ligand>
</feature>
<organism evidence="10 11">
    <name type="scientific">Saccharomonospora viridis</name>
    <dbReference type="NCBI Taxonomy" id="1852"/>
    <lineage>
        <taxon>Bacteria</taxon>
        <taxon>Bacillati</taxon>
        <taxon>Actinomycetota</taxon>
        <taxon>Actinomycetes</taxon>
        <taxon>Pseudonocardiales</taxon>
        <taxon>Pseudonocardiaceae</taxon>
        <taxon>Saccharomonospora</taxon>
    </lineage>
</organism>
<comment type="cofactor">
    <cofactor evidence="1">
        <name>Fe(2+)</name>
        <dbReference type="ChEBI" id="CHEBI:29033"/>
    </cofactor>
</comment>
<dbReference type="Gene3D" id="3.60.130.10">
    <property type="entry name" value="Clavaminate synthase-like"/>
    <property type="match status" value="1"/>
</dbReference>
<evidence type="ECO:0000259" key="9">
    <source>
        <dbReference type="Pfam" id="PF02668"/>
    </source>
</evidence>
<dbReference type="PIRSF" id="PIRSF019543">
    <property type="entry name" value="Clavaminate_syn"/>
    <property type="match status" value="1"/>
</dbReference>
<feature type="binding site" evidence="7">
    <location>
        <position position="299"/>
    </location>
    <ligand>
        <name>2-oxoglutarate</name>
        <dbReference type="ChEBI" id="CHEBI:16810"/>
    </ligand>
</feature>
<evidence type="ECO:0000256" key="4">
    <source>
        <dbReference type="ARBA" id="ARBA00023002"/>
    </source>
</evidence>
<dbReference type="EMBL" id="JRZE01000003">
    <property type="protein sequence ID" value="KHF44097.1"/>
    <property type="molecule type" value="Genomic_DNA"/>
</dbReference>
<dbReference type="InterPro" id="IPR003819">
    <property type="entry name" value="TauD/TfdA-like"/>
</dbReference>
<accession>A0A837D8Y0</accession>
<dbReference type="PANTHER" id="PTHR10696:SF56">
    <property type="entry name" value="TAUD_TFDA-LIKE DOMAIN-CONTAINING PROTEIN"/>
    <property type="match status" value="1"/>
</dbReference>
<evidence type="ECO:0000256" key="5">
    <source>
        <dbReference type="ARBA" id="ARBA00023004"/>
    </source>
</evidence>
<dbReference type="AlphaFoldDB" id="A0A837D8Y0"/>
<dbReference type="SUPFAM" id="SSF51197">
    <property type="entry name" value="Clavaminate synthase-like"/>
    <property type="match status" value="1"/>
</dbReference>